<dbReference type="InterPro" id="IPR036390">
    <property type="entry name" value="WH_DNA-bd_sf"/>
</dbReference>
<sequence>MPDEQPSALPSRPTSTTKRSVDHHLAPKIAEQLKQLIYEGAFAPGERLNEAELATRMGTSRGPVREAVRVLAGWGLVTPVPNRGAFVRQMSVREMLEVYELRAAVFGYAAERAAERATEAHKRELEALLLAMNEATRLEQNSLYYEINLQFHAMVVKLSGNDRAAQLYGDFVKELHMFRRRYFNEPGNMRMSNQQHRQLYEAIAEGSPAKARAVAERHVLEGRQRLLATLKDGP</sequence>
<dbReference type="InterPro" id="IPR008920">
    <property type="entry name" value="TF_FadR/GntR_C"/>
</dbReference>
<dbReference type="Gene3D" id="1.20.120.530">
    <property type="entry name" value="GntR ligand-binding domain-like"/>
    <property type="match status" value="1"/>
</dbReference>
<feature type="domain" description="HTH gntR-type" evidence="5">
    <location>
        <begin position="23"/>
        <end position="90"/>
    </location>
</feature>
<name>A0A857JBK8_9BURK</name>
<evidence type="ECO:0000256" key="3">
    <source>
        <dbReference type="ARBA" id="ARBA00023163"/>
    </source>
</evidence>
<evidence type="ECO:0000259" key="5">
    <source>
        <dbReference type="PROSITE" id="PS50949"/>
    </source>
</evidence>
<keyword evidence="1" id="KW-0805">Transcription regulation</keyword>
<keyword evidence="3" id="KW-0804">Transcription</keyword>
<evidence type="ECO:0000313" key="6">
    <source>
        <dbReference type="EMBL" id="QHJ01327.1"/>
    </source>
</evidence>
<dbReference type="SMART" id="SM00895">
    <property type="entry name" value="FCD"/>
    <property type="match status" value="1"/>
</dbReference>
<dbReference type="RefSeq" id="WP_160555135.1">
    <property type="nucleotide sequence ID" value="NZ_CP047650.1"/>
</dbReference>
<dbReference type="PANTHER" id="PTHR43537">
    <property type="entry name" value="TRANSCRIPTIONAL REGULATOR, GNTR FAMILY"/>
    <property type="match status" value="1"/>
</dbReference>
<dbReference type="GO" id="GO:0003700">
    <property type="term" value="F:DNA-binding transcription factor activity"/>
    <property type="evidence" value="ECO:0007669"/>
    <property type="project" value="InterPro"/>
</dbReference>
<accession>A0A857JBK8</accession>
<evidence type="ECO:0000256" key="1">
    <source>
        <dbReference type="ARBA" id="ARBA00023015"/>
    </source>
</evidence>
<dbReference type="EMBL" id="CP047650">
    <property type="protein sequence ID" value="QHJ01327.1"/>
    <property type="molecule type" value="Genomic_DNA"/>
</dbReference>
<dbReference type="Gene3D" id="1.10.10.10">
    <property type="entry name" value="Winged helix-like DNA-binding domain superfamily/Winged helix DNA-binding domain"/>
    <property type="match status" value="1"/>
</dbReference>
<dbReference type="SUPFAM" id="SSF46785">
    <property type="entry name" value="Winged helix' DNA-binding domain"/>
    <property type="match status" value="1"/>
</dbReference>
<dbReference type="SUPFAM" id="SSF48008">
    <property type="entry name" value="GntR ligand-binding domain-like"/>
    <property type="match status" value="1"/>
</dbReference>
<dbReference type="Pfam" id="PF07729">
    <property type="entry name" value="FCD"/>
    <property type="match status" value="1"/>
</dbReference>
<dbReference type="PANTHER" id="PTHR43537:SF24">
    <property type="entry name" value="GLUCONATE OPERON TRANSCRIPTIONAL REPRESSOR"/>
    <property type="match status" value="1"/>
</dbReference>
<dbReference type="PROSITE" id="PS50949">
    <property type="entry name" value="HTH_GNTR"/>
    <property type="match status" value="1"/>
</dbReference>
<dbReference type="Pfam" id="PF00392">
    <property type="entry name" value="GntR"/>
    <property type="match status" value="1"/>
</dbReference>
<evidence type="ECO:0000313" key="7">
    <source>
        <dbReference type="Proteomes" id="UP000464787"/>
    </source>
</evidence>
<gene>
    <name evidence="6" type="ORF">GT347_27070</name>
</gene>
<dbReference type="InterPro" id="IPR036388">
    <property type="entry name" value="WH-like_DNA-bd_sf"/>
</dbReference>
<dbReference type="AlphaFoldDB" id="A0A857JBK8"/>
<evidence type="ECO:0000256" key="4">
    <source>
        <dbReference type="SAM" id="MobiDB-lite"/>
    </source>
</evidence>
<dbReference type="GO" id="GO:0003677">
    <property type="term" value="F:DNA binding"/>
    <property type="evidence" value="ECO:0007669"/>
    <property type="project" value="UniProtKB-KW"/>
</dbReference>
<dbReference type="Proteomes" id="UP000464787">
    <property type="component" value="Chromosome"/>
</dbReference>
<dbReference type="CDD" id="cd07377">
    <property type="entry name" value="WHTH_GntR"/>
    <property type="match status" value="1"/>
</dbReference>
<dbReference type="InterPro" id="IPR000524">
    <property type="entry name" value="Tscrpt_reg_HTH_GntR"/>
</dbReference>
<protein>
    <submittedName>
        <fullName evidence="6">FCD domain-containing protein</fullName>
    </submittedName>
</protein>
<proteinExistence type="predicted"/>
<keyword evidence="7" id="KW-1185">Reference proteome</keyword>
<dbReference type="SMART" id="SM00345">
    <property type="entry name" value="HTH_GNTR"/>
    <property type="match status" value="1"/>
</dbReference>
<feature type="region of interest" description="Disordered" evidence="4">
    <location>
        <begin position="1"/>
        <end position="23"/>
    </location>
</feature>
<reference evidence="6 7" key="1">
    <citation type="submission" date="2020-01" db="EMBL/GenBank/DDBJ databases">
        <title>Genome sequencing of strain KACC 21265.</title>
        <authorList>
            <person name="Heo J."/>
            <person name="Kim S.-J."/>
            <person name="Kim J.-S."/>
            <person name="Hong S.-B."/>
            <person name="Kwon S.-W."/>
        </authorList>
    </citation>
    <scope>NUCLEOTIDE SEQUENCE [LARGE SCALE GENOMIC DNA]</scope>
    <source>
        <strain evidence="6 7">KACC 21265</strain>
    </source>
</reference>
<dbReference type="InterPro" id="IPR011711">
    <property type="entry name" value="GntR_C"/>
</dbReference>
<evidence type="ECO:0000256" key="2">
    <source>
        <dbReference type="ARBA" id="ARBA00023125"/>
    </source>
</evidence>
<keyword evidence="2" id="KW-0238">DNA-binding</keyword>
<dbReference type="KEGG" id="xyk:GT347_27070"/>
<organism evidence="6 7">
    <name type="scientific">Xylophilus rhododendri</name>
    <dbReference type="NCBI Taxonomy" id="2697032"/>
    <lineage>
        <taxon>Bacteria</taxon>
        <taxon>Pseudomonadati</taxon>
        <taxon>Pseudomonadota</taxon>
        <taxon>Betaproteobacteria</taxon>
        <taxon>Burkholderiales</taxon>
        <taxon>Xylophilus</taxon>
    </lineage>
</organism>